<evidence type="ECO:0000256" key="10">
    <source>
        <dbReference type="ARBA" id="ARBA00023012"/>
    </source>
</evidence>
<evidence type="ECO:0000256" key="3">
    <source>
        <dbReference type="ARBA" id="ARBA00012438"/>
    </source>
</evidence>
<dbReference type="SMART" id="SM00304">
    <property type="entry name" value="HAMP"/>
    <property type="match status" value="1"/>
</dbReference>
<feature type="region of interest" description="Disordered" evidence="12">
    <location>
        <begin position="45"/>
        <end position="96"/>
    </location>
</feature>
<dbReference type="Proteomes" id="UP000525298">
    <property type="component" value="Unassembled WGS sequence"/>
</dbReference>
<dbReference type="GO" id="GO:0005524">
    <property type="term" value="F:ATP binding"/>
    <property type="evidence" value="ECO:0007669"/>
    <property type="project" value="UniProtKB-KW"/>
</dbReference>
<protein>
    <recommendedName>
        <fullName evidence="3">histidine kinase</fullName>
        <ecNumber evidence="3">2.7.13.3</ecNumber>
    </recommendedName>
</protein>
<dbReference type="GO" id="GO:0005886">
    <property type="term" value="C:plasma membrane"/>
    <property type="evidence" value="ECO:0007669"/>
    <property type="project" value="UniProtKB-SubCell"/>
</dbReference>
<feature type="domain" description="HAMP" evidence="14">
    <location>
        <begin position="341"/>
        <end position="393"/>
    </location>
</feature>
<dbReference type="CDD" id="cd06225">
    <property type="entry name" value="HAMP"/>
    <property type="match status" value="1"/>
</dbReference>
<evidence type="ECO:0000256" key="6">
    <source>
        <dbReference type="ARBA" id="ARBA00022679"/>
    </source>
</evidence>
<feature type="transmembrane region" description="Helical" evidence="13">
    <location>
        <begin position="110"/>
        <end position="130"/>
    </location>
</feature>
<dbReference type="SUPFAM" id="SSF158472">
    <property type="entry name" value="HAMP domain-like"/>
    <property type="match status" value="1"/>
</dbReference>
<dbReference type="RefSeq" id="WP_181551415.1">
    <property type="nucleotide sequence ID" value="NZ_JACDUS010000005.1"/>
</dbReference>
<keyword evidence="5" id="KW-0597">Phosphoprotein</keyword>
<dbReference type="EC" id="2.7.13.3" evidence="3"/>
<evidence type="ECO:0000256" key="5">
    <source>
        <dbReference type="ARBA" id="ARBA00022553"/>
    </source>
</evidence>
<evidence type="ECO:0000256" key="2">
    <source>
        <dbReference type="ARBA" id="ARBA00004651"/>
    </source>
</evidence>
<comment type="caution">
    <text evidence="15">The sequence shown here is derived from an EMBL/GenBank/DDBJ whole genome shotgun (WGS) entry which is preliminary data.</text>
</comment>
<dbReference type="PROSITE" id="PS50885">
    <property type="entry name" value="HAMP"/>
    <property type="match status" value="1"/>
</dbReference>
<keyword evidence="13" id="KW-1133">Transmembrane helix</keyword>
<dbReference type="InterPro" id="IPR011723">
    <property type="entry name" value="Znf/thioredoxin_put"/>
</dbReference>
<feature type="transmembrane region" description="Helical" evidence="13">
    <location>
        <begin position="322"/>
        <end position="341"/>
    </location>
</feature>
<evidence type="ECO:0000313" key="15">
    <source>
        <dbReference type="EMBL" id="MBA2881759.1"/>
    </source>
</evidence>
<evidence type="ECO:0000313" key="16">
    <source>
        <dbReference type="Proteomes" id="UP000525298"/>
    </source>
</evidence>
<dbReference type="EMBL" id="JACDUS010000005">
    <property type="protein sequence ID" value="MBA2881759.1"/>
    <property type="molecule type" value="Genomic_DNA"/>
</dbReference>
<gene>
    <name evidence="15" type="ORF">HNR65_002090</name>
</gene>
<evidence type="ECO:0000256" key="7">
    <source>
        <dbReference type="ARBA" id="ARBA00022741"/>
    </source>
</evidence>
<evidence type="ECO:0000256" key="13">
    <source>
        <dbReference type="SAM" id="Phobius"/>
    </source>
</evidence>
<dbReference type="PANTHER" id="PTHR45528:SF1">
    <property type="entry name" value="SENSOR HISTIDINE KINASE CPXA"/>
    <property type="match status" value="1"/>
</dbReference>
<name>A0A7W0C9Q0_9BACT</name>
<organism evidence="15 16">
    <name type="scientific">Desulfosalsimonas propionicica</name>
    <dbReference type="NCBI Taxonomy" id="332175"/>
    <lineage>
        <taxon>Bacteria</taxon>
        <taxon>Pseudomonadati</taxon>
        <taxon>Thermodesulfobacteriota</taxon>
        <taxon>Desulfobacteria</taxon>
        <taxon>Desulfobacterales</taxon>
        <taxon>Desulfosalsimonadaceae</taxon>
        <taxon>Desulfosalsimonas</taxon>
    </lineage>
</organism>
<accession>A0A7W0C9Q0</accession>
<sequence length="399" mass="45092">MTVICEECGKVYHLDPDKLERYRGQSIRVRCGECGHVTQLSRLMETTELPEETYSEPSYATADAPPEDAEDAGPSLGQPDEEETPAVAGGPDYSGSDSSSGGWIGLRGKMFFLFLVIPVVLMAVSGYFSYMQINKLTKEITDQSTELVAEAGKDQLLQKARDVAVQCEIYLRTHPELEREDFSYDPTFNQIAVQAVGESGYTCLSEEETADRGFTLWAHPNPNLIGIPDTEETMRKALGPYFEEWWDLMENSWGRKEAAGTYRWKDTDGDLREKYMAIVPINIEGKKLQLEATAYMDEFTERTEGLRENAEQMTMETRNINLGILGGAILIIGFCIIVYGYRLTRKIRYLTEAADRISVGDLEAEIEVRSKDEIGSLAEAISRMQDSLRFSIERLRRRR</sequence>
<dbReference type="InterPro" id="IPR003660">
    <property type="entry name" value="HAMP_dom"/>
</dbReference>
<dbReference type="Pfam" id="PF00672">
    <property type="entry name" value="HAMP"/>
    <property type="match status" value="1"/>
</dbReference>
<evidence type="ECO:0000259" key="14">
    <source>
        <dbReference type="PROSITE" id="PS50885"/>
    </source>
</evidence>
<reference evidence="15 16" key="1">
    <citation type="submission" date="2020-07" db="EMBL/GenBank/DDBJ databases">
        <title>Genomic Encyclopedia of Type Strains, Phase IV (KMG-IV): sequencing the most valuable type-strain genomes for metagenomic binning, comparative biology and taxonomic classification.</title>
        <authorList>
            <person name="Goeker M."/>
        </authorList>
    </citation>
    <scope>NUCLEOTIDE SEQUENCE [LARGE SCALE GENOMIC DNA]</scope>
    <source>
        <strain evidence="15 16">DSM 17721</strain>
    </source>
</reference>
<keyword evidence="9" id="KW-0067">ATP-binding</keyword>
<keyword evidence="16" id="KW-1185">Reference proteome</keyword>
<dbReference type="GO" id="GO:0000155">
    <property type="term" value="F:phosphorelay sensor kinase activity"/>
    <property type="evidence" value="ECO:0007669"/>
    <property type="project" value="TreeGrafter"/>
</dbReference>
<evidence type="ECO:0000256" key="1">
    <source>
        <dbReference type="ARBA" id="ARBA00000085"/>
    </source>
</evidence>
<keyword evidence="4" id="KW-1003">Cell membrane</keyword>
<evidence type="ECO:0000256" key="12">
    <source>
        <dbReference type="SAM" id="MobiDB-lite"/>
    </source>
</evidence>
<comment type="catalytic activity">
    <reaction evidence="1">
        <text>ATP + protein L-histidine = ADP + protein N-phospho-L-histidine.</text>
        <dbReference type="EC" id="2.7.13.3"/>
    </reaction>
</comment>
<dbReference type="Gene3D" id="6.10.340.10">
    <property type="match status" value="1"/>
</dbReference>
<dbReference type="Pfam" id="PF13717">
    <property type="entry name" value="Zn_ribbon_4"/>
    <property type="match status" value="1"/>
</dbReference>
<proteinExistence type="predicted"/>
<evidence type="ECO:0000256" key="9">
    <source>
        <dbReference type="ARBA" id="ARBA00022840"/>
    </source>
</evidence>
<evidence type="ECO:0000256" key="4">
    <source>
        <dbReference type="ARBA" id="ARBA00022475"/>
    </source>
</evidence>
<evidence type="ECO:0000256" key="11">
    <source>
        <dbReference type="ARBA" id="ARBA00023136"/>
    </source>
</evidence>
<keyword evidence="10" id="KW-0902">Two-component regulatory system</keyword>
<keyword evidence="7" id="KW-0547">Nucleotide-binding</keyword>
<keyword evidence="8" id="KW-0418">Kinase</keyword>
<dbReference type="AlphaFoldDB" id="A0A7W0C9Q0"/>
<dbReference type="InterPro" id="IPR050398">
    <property type="entry name" value="HssS/ArlS-like"/>
</dbReference>
<keyword evidence="11 13" id="KW-0472">Membrane</keyword>
<comment type="subcellular location">
    <subcellularLocation>
        <location evidence="2">Cell membrane</location>
        <topology evidence="2">Multi-pass membrane protein</topology>
    </subcellularLocation>
</comment>
<dbReference type="PANTHER" id="PTHR45528">
    <property type="entry name" value="SENSOR HISTIDINE KINASE CPXA"/>
    <property type="match status" value="1"/>
</dbReference>
<keyword evidence="13" id="KW-0812">Transmembrane</keyword>
<evidence type="ECO:0000256" key="8">
    <source>
        <dbReference type="ARBA" id="ARBA00022777"/>
    </source>
</evidence>
<keyword evidence="6" id="KW-0808">Transferase</keyword>